<dbReference type="GeneTree" id="ENSGT00940000161627"/>
<accession>A0A7N9D889</accession>
<dbReference type="PANTHER" id="PTHR46254:SF6">
    <property type="entry name" value="HIGH MOBILITY GROUP AT-HOOK 2"/>
    <property type="match status" value="1"/>
</dbReference>
<organism evidence="1 2">
    <name type="scientific">Macaca fascicularis</name>
    <name type="common">Crab-eating macaque</name>
    <name type="synonym">Cynomolgus monkey</name>
    <dbReference type="NCBI Taxonomy" id="9541"/>
    <lineage>
        <taxon>Eukaryota</taxon>
        <taxon>Metazoa</taxon>
        <taxon>Chordata</taxon>
        <taxon>Craniata</taxon>
        <taxon>Vertebrata</taxon>
        <taxon>Euteleostomi</taxon>
        <taxon>Mammalia</taxon>
        <taxon>Eutheria</taxon>
        <taxon>Euarchontoglires</taxon>
        <taxon>Primates</taxon>
        <taxon>Haplorrhini</taxon>
        <taxon>Catarrhini</taxon>
        <taxon>Cercopithecidae</taxon>
        <taxon>Cercopithecinae</taxon>
        <taxon>Macaca</taxon>
    </lineage>
</organism>
<dbReference type="AlphaFoldDB" id="A0A7N9D889"/>
<protein>
    <submittedName>
        <fullName evidence="1">Uncharacterized protein</fullName>
    </submittedName>
</protein>
<reference evidence="1" key="3">
    <citation type="submission" date="2025-09" db="UniProtKB">
        <authorList>
            <consortium name="Ensembl"/>
        </authorList>
    </citation>
    <scope>IDENTIFICATION</scope>
</reference>
<dbReference type="Proteomes" id="UP000233100">
    <property type="component" value="Chromosome 1"/>
</dbReference>
<keyword evidence="2" id="KW-1185">Reference proteome</keyword>
<proteinExistence type="predicted"/>
<sequence length="146" mass="16445">LVGNWSKGDSCYVLAKRWVAFCPCPRAVWNFEVERGDLGYLVEEISKQQSIQQVGDLGAVKGIQCFVLFCFVFETESHFVTQAGVQWQDLSSLQPLPPGFKQFSCLSFPSSGDYSHVPPCFANFYTFSRDGVLSCWPGWSQIPDLR</sequence>
<name>A0A7N9D889_MACFA</name>
<dbReference type="Ensembl" id="ENSMFAT00000100728.1">
    <property type="protein sequence ID" value="ENSMFAP00000060717.1"/>
    <property type="gene ID" value="ENSMFAG00000065809.1"/>
</dbReference>
<reference evidence="1 2" key="1">
    <citation type="submission" date="2013-03" db="EMBL/GenBank/DDBJ databases">
        <authorList>
            <person name="Warren W."/>
            <person name="Wilson R.K."/>
        </authorList>
    </citation>
    <scope>NUCLEOTIDE SEQUENCE</scope>
</reference>
<evidence type="ECO:0000313" key="2">
    <source>
        <dbReference type="Proteomes" id="UP000233100"/>
    </source>
</evidence>
<reference evidence="1" key="2">
    <citation type="submission" date="2025-08" db="UniProtKB">
        <authorList>
            <consortium name="Ensembl"/>
        </authorList>
    </citation>
    <scope>IDENTIFICATION</scope>
</reference>
<dbReference type="PANTHER" id="PTHR46254">
    <property type="entry name" value="PROTEIN GVQW1-RELATED"/>
    <property type="match status" value="1"/>
</dbReference>
<evidence type="ECO:0000313" key="1">
    <source>
        <dbReference type="Ensembl" id="ENSMFAP00000060717.1"/>
    </source>
</evidence>